<dbReference type="EMBL" id="JAHXZJ010000374">
    <property type="protein sequence ID" value="KAH0561845.1"/>
    <property type="molecule type" value="Genomic_DNA"/>
</dbReference>
<keyword evidence="3" id="KW-1185">Reference proteome</keyword>
<comment type="caution">
    <text evidence="2">The sequence shown here is derived from an EMBL/GenBank/DDBJ whole genome shotgun (WGS) entry which is preliminary data.</text>
</comment>
<protein>
    <submittedName>
        <fullName evidence="2">Uncharacterized protein</fullName>
    </submittedName>
</protein>
<dbReference type="Proteomes" id="UP000826195">
    <property type="component" value="Unassembled WGS sequence"/>
</dbReference>
<accession>A0AAV7IK79</accession>
<dbReference type="AlphaFoldDB" id="A0AAV7IK79"/>
<proteinExistence type="predicted"/>
<evidence type="ECO:0000313" key="2">
    <source>
        <dbReference type="EMBL" id="KAH0561845.1"/>
    </source>
</evidence>
<feature type="region of interest" description="Disordered" evidence="1">
    <location>
        <begin position="93"/>
        <end position="114"/>
    </location>
</feature>
<reference evidence="2 3" key="1">
    <citation type="journal article" date="2021" name="J. Hered.">
        <title>A chromosome-level genome assembly of the parasitoid wasp, Cotesia glomerata (Hymenoptera: Braconidae).</title>
        <authorList>
            <person name="Pinto B.J."/>
            <person name="Weis J.J."/>
            <person name="Gamble T."/>
            <person name="Ode P.J."/>
            <person name="Paul R."/>
            <person name="Zaspel J.M."/>
        </authorList>
    </citation>
    <scope>NUCLEOTIDE SEQUENCE [LARGE SCALE GENOMIC DNA]</scope>
    <source>
        <strain evidence="2">CgM1</strain>
    </source>
</reference>
<evidence type="ECO:0000256" key="1">
    <source>
        <dbReference type="SAM" id="MobiDB-lite"/>
    </source>
</evidence>
<name>A0AAV7IK79_COTGL</name>
<organism evidence="2 3">
    <name type="scientific">Cotesia glomerata</name>
    <name type="common">Lepidopteran parasitic wasp</name>
    <name type="synonym">Apanteles glomeratus</name>
    <dbReference type="NCBI Taxonomy" id="32391"/>
    <lineage>
        <taxon>Eukaryota</taxon>
        <taxon>Metazoa</taxon>
        <taxon>Ecdysozoa</taxon>
        <taxon>Arthropoda</taxon>
        <taxon>Hexapoda</taxon>
        <taxon>Insecta</taxon>
        <taxon>Pterygota</taxon>
        <taxon>Neoptera</taxon>
        <taxon>Endopterygota</taxon>
        <taxon>Hymenoptera</taxon>
        <taxon>Apocrita</taxon>
        <taxon>Ichneumonoidea</taxon>
        <taxon>Braconidae</taxon>
        <taxon>Microgastrinae</taxon>
        <taxon>Cotesia</taxon>
    </lineage>
</organism>
<sequence>MRGRALSEFSTVHLSNPTSGSFISRHLCSLDFYFADPSYQSSQFLISRQHKRSIKLNPQTATTLTQSFLFHQKAFRRFFRLLCRLVESVALPEAINPPGPESAVTEVDDDLSDP</sequence>
<gene>
    <name evidence="2" type="ORF">KQX54_019785</name>
</gene>
<evidence type="ECO:0000313" key="3">
    <source>
        <dbReference type="Proteomes" id="UP000826195"/>
    </source>
</evidence>